<dbReference type="EMBL" id="REGN01002809">
    <property type="protein sequence ID" value="RNA26065.1"/>
    <property type="molecule type" value="Genomic_DNA"/>
</dbReference>
<name>A0A3M7RRU6_BRAPC</name>
<proteinExistence type="predicted"/>
<organism evidence="1 2">
    <name type="scientific">Brachionus plicatilis</name>
    <name type="common">Marine rotifer</name>
    <name type="synonym">Brachionus muelleri</name>
    <dbReference type="NCBI Taxonomy" id="10195"/>
    <lineage>
        <taxon>Eukaryota</taxon>
        <taxon>Metazoa</taxon>
        <taxon>Spiralia</taxon>
        <taxon>Gnathifera</taxon>
        <taxon>Rotifera</taxon>
        <taxon>Eurotatoria</taxon>
        <taxon>Monogononta</taxon>
        <taxon>Pseudotrocha</taxon>
        <taxon>Ploima</taxon>
        <taxon>Brachionidae</taxon>
        <taxon>Brachionus</taxon>
    </lineage>
</organism>
<keyword evidence="2" id="KW-1185">Reference proteome</keyword>
<reference evidence="1 2" key="1">
    <citation type="journal article" date="2018" name="Sci. Rep.">
        <title>Genomic signatures of local adaptation to the degree of environmental predictability in rotifers.</title>
        <authorList>
            <person name="Franch-Gras L."/>
            <person name="Hahn C."/>
            <person name="Garcia-Roger E.M."/>
            <person name="Carmona M.J."/>
            <person name="Serra M."/>
            <person name="Gomez A."/>
        </authorList>
    </citation>
    <scope>NUCLEOTIDE SEQUENCE [LARGE SCALE GENOMIC DNA]</scope>
    <source>
        <strain evidence="1">HYR1</strain>
    </source>
</reference>
<comment type="caution">
    <text evidence="1">The sequence shown here is derived from an EMBL/GenBank/DDBJ whole genome shotgun (WGS) entry which is preliminary data.</text>
</comment>
<accession>A0A3M7RRU6</accession>
<dbReference type="Proteomes" id="UP000276133">
    <property type="component" value="Unassembled WGS sequence"/>
</dbReference>
<protein>
    <submittedName>
        <fullName evidence="1">Uncharacterized protein</fullName>
    </submittedName>
</protein>
<dbReference type="AlphaFoldDB" id="A0A3M7RRU6"/>
<sequence>MYVKSLRKFNPVFLIFYIKFSFSSRLLTYTQTLLRPTNQNHRNVLILYCVWSDFSNYSYCKGVFSAKKFSSNKSGQFKPVNKLNDF</sequence>
<gene>
    <name evidence="1" type="ORF">BpHYR1_030330</name>
</gene>
<evidence type="ECO:0000313" key="1">
    <source>
        <dbReference type="EMBL" id="RNA26065.1"/>
    </source>
</evidence>
<evidence type="ECO:0000313" key="2">
    <source>
        <dbReference type="Proteomes" id="UP000276133"/>
    </source>
</evidence>